<dbReference type="InterPro" id="IPR009003">
    <property type="entry name" value="Peptidase_S1_PA"/>
</dbReference>
<evidence type="ECO:0000313" key="7">
    <source>
        <dbReference type="Proteomes" id="UP000317422"/>
    </source>
</evidence>
<dbReference type="Gene3D" id="2.30.42.10">
    <property type="match status" value="1"/>
</dbReference>
<evidence type="ECO:0000256" key="1">
    <source>
        <dbReference type="ARBA" id="ARBA00022670"/>
    </source>
</evidence>
<dbReference type="GO" id="GO:0004252">
    <property type="term" value="F:serine-type endopeptidase activity"/>
    <property type="evidence" value="ECO:0007669"/>
    <property type="project" value="InterPro"/>
</dbReference>
<feature type="compositionally biased region" description="Pro residues" evidence="3">
    <location>
        <begin position="1"/>
        <end position="22"/>
    </location>
</feature>
<dbReference type="InterPro" id="IPR036034">
    <property type="entry name" value="PDZ_sf"/>
</dbReference>
<feature type="domain" description="PDZ" evidence="5">
    <location>
        <begin position="319"/>
        <end position="388"/>
    </location>
</feature>
<dbReference type="InterPro" id="IPR051201">
    <property type="entry name" value="Chloro_Bact_Ser_Proteases"/>
</dbReference>
<dbReference type="PRINTS" id="PR00834">
    <property type="entry name" value="PROTEASES2C"/>
</dbReference>
<keyword evidence="4" id="KW-0812">Transmembrane</keyword>
<keyword evidence="7" id="KW-1185">Reference proteome</keyword>
<keyword evidence="4" id="KW-1133">Transmembrane helix</keyword>
<dbReference type="EMBL" id="VFQC01000001">
    <property type="protein sequence ID" value="TQN32753.1"/>
    <property type="molecule type" value="Genomic_DNA"/>
</dbReference>
<reference evidence="6 7" key="1">
    <citation type="submission" date="2019-06" db="EMBL/GenBank/DDBJ databases">
        <title>Sequencing the genomes of 1000 actinobacteria strains.</title>
        <authorList>
            <person name="Klenk H.-P."/>
        </authorList>
    </citation>
    <scope>NUCLEOTIDE SEQUENCE [LARGE SCALE GENOMIC DNA]</scope>
    <source>
        <strain evidence="6 7">DSM 45015</strain>
    </source>
</reference>
<gene>
    <name evidence="6" type="ORF">FHX37_2735</name>
</gene>
<dbReference type="SUPFAM" id="SSF50156">
    <property type="entry name" value="PDZ domain-like"/>
    <property type="match status" value="1"/>
</dbReference>
<feature type="compositionally biased region" description="Polar residues" evidence="3">
    <location>
        <begin position="393"/>
        <end position="402"/>
    </location>
</feature>
<sequence>MGVPPGGPPGGPPSGPPGPPGGQWPDGSGRPPKRRRSVPLWVLAVSSLVIALVSATVGGAAGGFLRLEETDGEEQSPTLNSQLPSGEPERDPDTIAGVAQRVSPSVVALQPSSASDGEGGNGSGFVIHDNHVVTNDHVASALKDRNMEAVYSNGDSSGVKVVGTAPSSDLAVLKLTDPVDVQPLEFGNSDDAAVGDQVVAIGAPLGLAGTVTTGIISAVDRPVTVGERDNRTHITALQTDAAINPGNSGGPLIDAQGRVIGVNSAIATMGGGMQNKQGGSIGLGFAIPSAEAEDVVNQLLEDGEVTRAVIGVMLDPRHQEEGALIASDDTAEGDAVKPGGPADEAGLEPGDVITRFQDEKIADSNQLITLVQSKDPGDEVTLTYERDGEEETATLTLGSSTE</sequence>
<dbReference type="Gene3D" id="2.40.10.120">
    <property type="match status" value="1"/>
</dbReference>
<feature type="transmembrane region" description="Helical" evidence="4">
    <location>
        <begin position="40"/>
        <end position="65"/>
    </location>
</feature>
<comment type="caution">
    <text evidence="6">The sequence shown here is derived from an EMBL/GenBank/DDBJ whole genome shotgun (WGS) entry which is preliminary data.</text>
</comment>
<dbReference type="InterPro" id="IPR001940">
    <property type="entry name" value="Peptidase_S1C"/>
</dbReference>
<accession>A0A543NLP4</accession>
<evidence type="ECO:0000256" key="4">
    <source>
        <dbReference type="SAM" id="Phobius"/>
    </source>
</evidence>
<organism evidence="6 7">
    <name type="scientific">Haloactinospora alba</name>
    <dbReference type="NCBI Taxonomy" id="405555"/>
    <lineage>
        <taxon>Bacteria</taxon>
        <taxon>Bacillati</taxon>
        <taxon>Actinomycetota</taxon>
        <taxon>Actinomycetes</taxon>
        <taxon>Streptosporangiales</taxon>
        <taxon>Nocardiopsidaceae</taxon>
        <taxon>Haloactinospora</taxon>
    </lineage>
</organism>
<dbReference type="PANTHER" id="PTHR43343">
    <property type="entry name" value="PEPTIDASE S12"/>
    <property type="match status" value="1"/>
</dbReference>
<dbReference type="Pfam" id="PF13365">
    <property type="entry name" value="Trypsin_2"/>
    <property type="match status" value="1"/>
</dbReference>
<dbReference type="SMART" id="SM00228">
    <property type="entry name" value="PDZ"/>
    <property type="match status" value="1"/>
</dbReference>
<dbReference type="PANTHER" id="PTHR43343:SF3">
    <property type="entry name" value="PROTEASE DO-LIKE 8, CHLOROPLASTIC"/>
    <property type="match status" value="1"/>
</dbReference>
<dbReference type="Pfam" id="PF13180">
    <property type="entry name" value="PDZ_2"/>
    <property type="match status" value="1"/>
</dbReference>
<protein>
    <submittedName>
        <fullName evidence="6">Putative serine protease PepD</fullName>
    </submittedName>
</protein>
<name>A0A543NLP4_9ACTN</name>
<feature type="region of interest" description="Disordered" evidence="3">
    <location>
        <begin position="1"/>
        <end position="34"/>
    </location>
</feature>
<feature type="region of interest" description="Disordered" evidence="3">
    <location>
        <begin position="328"/>
        <end position="347"/>
    </location>
</feature>
<feature type="compositionally biased region" description="Polar residues" evidence="3">
    <location>
        <begin position="75"/>
        <end position="84"/>
    </location>
</feature>
<evidence type="ECO:0000259" key="5">
    <source>
        <dbReference type="SMART" id="SM00228"/>
    </source>
</evidence>
<evidence type="ECO:0000313" key="6">
    <source>
        <dbReference type="EMBL" id="TQN32753.1"/>
    </source>
</evidence>
<evidence type="ECO:0000256" key="3">
    <source>
        <dbReference type="SAM" id="MobiDB-lite"/>
    </source>
</evidence>
<feature type="region of interest" description="Disordered" evidence="3">
    <location>
        <begin position="383"/>
        <end position="402"/>
    </location>
</feature>
<feature type="region of interest" description="Disordered" evidence="3">
    <location>
        <begin position="68"/>
        <end position="93"/>
    </location>
</feature>
<dbReference type="AlphaFoldDB" id="A0A543NLP4"/>
<keyword evidence="4" id="KW-0472">Membrane</keyword>
<keyword evidence="1 6" id="KW-0645">Protease</keyword>
<dbReference type="SUPFAM" id="SSF50494">
    <property type="entry name" value="Trypsin-like serine proteases"/>
    <property type="match status" value="1"/>
</dbReference>
<dbReference type="GO" id="GO:0006508">
    <property type="term" value="P:proteolysis"/>
    <property type="evidence" value="ECO:0007669"/>
    <property type="project" value="UniProtKB-KW"/>
</dbReference>
<evidence type="ECO:0000256" key="2">
    <source>
        <dbReference type="ARBA" id="ARBA00022801"/>
    </source>
</evidence>
<dbReference type="Proteomes" id="UP000317422">
    <property type="component" value="Unassembled WGS sequence"/>
</dbReference>
<dbReference type="InterPro" id="IPR001478">
    <property type="entry name" value="PDZ"/>
</dbReference>
<proteinExistence type="predicted"/>
<keyword evidence="2" id="KW-0378">Hydrolase</keyword>